<evidence type="ECO:0000313" key="3">
    <source>
        <dbReference type="Proteomes" id="UP001232113"/>
    </source>
</evidence>
<dbReference type="EMBL" id="JASOLY010000050">
    <property type="protein sequence ID" value="MDK6869460.1"/>
    <property type="molecule type" value="Genomic_DNA"/>
</dbReference>
<feature type="transmembrane region" description="Helical" evidence="1">
    <location>
        <begin position="92"/>
        <end position="111"/>
    </location>
</feature>
<name>A0AAW6XRS1_9LACO</name>
<accession>A0AAW6XRS1</accession>
<proteinExistence type="predicted"/>
<keyword evidence="1" id="KW-0812">Transmembrane</keyword>
<dbReference type="Pfam" id="PF11457">
    <property type="entry name" value="DUF3021"/>
    <property type="match status" value="1"/>
</dbReference>
<reference evidence="2" key="1">
    <citation type="submission" date="2023-05" db="EMBL/GenBank/DDBJ databases">
        <title>Cataloging the Phylogenetic Diversity of Human Bladder Bacteria.</title>
        <authorList>
            <person name="Du J."/>
        </authorList>
    </citation>
    <scope>NUCLEOTIDE SEQUENCE</scope>
    <source>
        <strain evidence="2">UMB6975B</strain>
    </source>
</reference>
<evidence type="ECO:0000313" key="2">
    <source>
        <dbReference type="EMBL" id="MDK6869460.1"/>
    </source>
</evidence>
<dbReference type="AlphaFoldDB" id="A0AAW6XRS1"/>
<protein>
    <submittedName>
        <fullName evidence="2">DUF3021 family protein</fullName>
    </submittedName>
</protein>
<organism evidence="2 3">
    <name type="scientific">Lactobacillus paragasseri</name>
    <dbReference type="NCBI Taxonomy" id="2107999"/>
    <lineage>
        <taxon>Bacteria</taxon>
        <taxon>Bacillati</taxon>
        <taxon>Bacillota</taxon>
        <taxon>Bacilli</taxon>
        <taxon>Lactobacillales</taxon>
        <taxon>Lactobacillaceae</taxon>
        <taxon>Lactobacillus</taxon>
    </lineage>
</organism>
<gene>
    <name evidence="2" type="ORF">QP354_10560</name>
</gene>
<feature type="transmembrane region" description="Helical" evidence="1">
    <location>
        <begin position="42"/>
        <end position="60"/>
    </location>
</feature>
<feature type="transmembrane region" description="Helical" evidence="1">
    <location>
        <begin position="7"/>
        <end position="30"/>
    </location>
</feature>
<dbReference type="Proteomes" id="UP001232113">
    <property type="component" value="Unassembled WGS sequence"/>
</dbReference>
<sequence length="131" mass="15245">MKIWKEILICFFIGIGFGATIYLLILGVTYENIGDLRVPLKSVFIVFLCSGLIGELSFLFDTELSYFLAMTLHLIGTFSLFSIMMLLNNWPINIWTLLIFIFSYVVIWIIIKVTQEKDIRRINQQIKKRNG</sequence>
<keyword evidence="1" id="KW-1133">Transmembrane helix</keyword>
<feature type="transmembrane region" description="Helical" evidence="1">
    <location>
        <begin position="67"/>
        <end position="86"/>
    </location>
</feature>
<keyword evidence="1" id="KW-0472">Membrane</keyword>
<comment type="caution">
    <text evidence="2">The sequence shown here is derived from an EMBL/GenBank/DDBJ whole genome shotgun (WGS) entry which is preliminary data.</text>
</comment>
<evidence type="ECO:0000256" key="1">
    <source>
        <dbReference type="SAM" id="Phobius"/>
    </source>
</evidence>
<dbReference type="RefSeq" id="WP_065425550.1">
    <property type="nucleotide sequence ID" value="NZ_JASOLY010000050.1"/>
</dbReference>
<dbReference type="InterPro" id="IPR021560">
    <property type="entry name" value="DUF3021"/>
</dbReference>